<dbReference type="RefSeq" id="WP_039330937.1">
    <property type="nucleotide sequence ID" value="NZ_JTJJ01000038.1"/>
</dbReference>
<dbReference type="AlphaFoldDB" id="A0A0B1RA38"/>
<gene>
    <name evidence="2" type="ORF">QU24_11135</name>
</gene>
<evidence type="ECO:0000313" key="2">
    <source>
        <dbReference type="EMBL" id="KHJ67965.1"/>
    </source>
</evidence>
<protein>
    <submittedName>
        <fullName evidence="2">Uncharacterized protein</fullName>
    </submittedName>
</protein>
<sequence length="133" mass="14256">MALVKIIAANLFAGANFQKLEVGKVYDVDSAIAEKWVEQGKAETSKEKASEKLVFEVATPSAPDSTDTFALQDQLNVALEQLKISQSDADAKDEAHAAALKQLKTAHASELEAEKARADKAEADLVEATKKAK</sequence>
<evidence type="ECO:0000313" key="3">
    <source>
        <dbReference type="Proteomes" id="UP000030853"/>
    </source>
</evidence>
<dbReference type="Proteomes" id="UP000030853">
    <property type="component" value="Unassembled WGS sequence"/>
</dbReference>
<comment type="caution">
    <text evidence="2">The sequence shown here is derived from an EMBL/GenBank/DDBJ whole genome shotgun (WGS) entry which is preliminary data.</text>
</comment>
<dbReference type="EMBL" id="JTJJ01000038">
    <property type="protein sequence ID" value="KHJ67965.1"/>
    <property type="molecule type" value="Genomic_DNA"/>
</dbReference>
<name>A0A0B1RA38_9GAMM</name>
<proteinExistence type="predicted"/>
<reference evidence="2 3" key="1">
    <citation type="submission" date="2014-11" db="EMBL/GenBank/DDBJ databases">
        <title>Genome sequencing of Pantoea rodasii ND03.</title>
        <authorList>
            <person name="Muhamad Yunos N.Y."/>
            <person name="Chan K.-G."/>
        </authorList>
    </citation>
    <scope>NUCLEOTIDE SEQUENCE [LARGE SCALE GENOMIC DNA]</scope>
    <source>
        <strain evidence="2 3">ND03</strain>
    </source>
</reference>
<keyword evidence="1" id="KW-0175">Coiled coil</keyword>
<evidence type="ECO:0000256" key="1">
    <source>
        <dbReference type="SAM" id="Coils"/>
    </source>
</evidence>
<accession>A0A0B1RA38</accession>
<feature type="coiled-coil region" evidence="1">
    <location>
        <begin position="104"/>
        <end position="131"/>
    </location>
</feature>
<organism evidence="2 3">
    <name type="scientific">Pantoea rodasii</name>
    <dbReference type="NCBI Taxonomy" id="1076549"/>
    <lineage>
        <taxon>Bacteria</taxon>
        <taxon>Pseudomonadati</taxon>
        <taxon>Pseudomonadota</taxon>
        <taxon>Gammaproteobacteria</taxon>
        <taxon>Enterobacterales</taxon>
        <taxon>Erwiniaceae</taxon>
        <taxon>Pantoea</taxon>
    </lineage>
</organism>